<keyword evidence="3" id="KW-1185">Reference proteome</keyword>
<dbReference type="PANTHER" id="PTHR13617:SF14">
    <property type="entry name" value="PROTEIN ABHD18"/>
    <property type="match status" value="1"/>
</dbReference>
<organism evidence="2 3">
    <name type="scientific">Chironomus riparius</name>
    <dbReference type="NCBI Taxonomy" id="315576"/>
    <lineage>
        <taxon>Eukaryota</taxon>
        <taxon>Metazoa</taxon>
        <taxon>Ecdysozoa</taxon>
        <taxon>Arthropoda</taxon>
        <taxon>Hexapoda</taxon>
        <taxon>Insecta</taxon>
        <taxon>Pterygota</taxon>
        <taxon>Neoptera</taxon>
        <taxon>Endopterygota</taxon>
        <taxon>Diptera</taxon>
        <taxon>Nematocera</taxon>
        <taxon>Chironomoidea</taxon>
        <taxon>Chironomidae</taxon>
        <taxon>Chironominae</taxon>
        <taxon>Chironomus</taxon>
    </lineage>
</organism>
<dbReference type="InterPro" id="IPR019149">
    <property type="entry name" value="ABHD18"/>
</dbReference>
<dbReference type="PANTHER" id="PTHR13617">
    <property type="entry name" value="PROTEIN ABHD18"/>
    <property type="match status" value="1"/>
</dbReference>
<name>A0A9N9S773_9DIPT</name>
<dbReference type="OrthoDB" id="9987145at2759"/>
<dbReference type="InterPro" id="IPR029058">
    <property type="entry name" value="AB_hydrolase_fold"/>
</dbReference>
<evidence type="ECO:0000313" key="2">
    <source>
        <dbReference type="EMBL" id="CAG9809997.1"/>
    </source>
</evidence>
<evidence type="ECO:0000256" key="1">
    <source>
        <dbReference type="SAM" id="Coils"/>
    </source>
</evidence>
<reference evidence="2" key="2">
    <citation type="submission" date="2022-10" db="EMBL/GenBank/DDBJ databases">
        <authorList>
            <consortium name="ENA_rothamsted_submissions"/>
            <consortium name="culmorum"/>
            <person name="King R."/>
        </authorList>
    </citation>
    <scope>NUCLEOTIDE SEQUENCE</scope>
</reference>
<keyword evidence="1" id="KW-0175">Coiled coil</keyword>
<dbReference type="SUPFAM" id="SSF53474">
    <property type="entry name" value="alpha/beta-Hydrolases"/>
    <property type="match status" value="1"/>
</dbReference>
<proteinExistence type="predicted"/>
<feature type="coiled-coil region" evidence="1">
    <location>
        <begin position="277"/>
        <end position="304"/>
    </location>
</feature>
<accession>A0A9N9S773</accession>
<dbReference type="Proteomes" id="UP001153620">
    <property type="component" value="Chromosome 3"/>
</dbReference>
<sequence>MPSKLDAVYRSLLLGKFFTKGWGEPQNLQRLFEFRKIMSNREACVKLVPKDYPIQITKEEESSECITIEGKFMTPLELHLPGLVPEESQDAHFQMILPKKWREENFKPVCLHLAGTGDHYYWRRRNLICKPLMKEAGLGAIILENPFYGLRKPADQVASALHNVSDIFVMGGCLILESMVLLNWCEKMGLGPLGITGLSMGGHMASLAASNYPKPLVLVPCLSWSTASSVFTEGVMSHSINWDMLETQYYADGNYREKLSKMVTIVDDAFIAGKHFIQNFQKSMKELKEDIKDTSKMILEMDKEVNLSIINETNPLYAKKKFLEINGRSNKLNLSMELLNKLLAGEKCELTASDINELNEKIQIALKRLKNAKFNQKVLEEKAKLTVADNKEQSVALMNTNTIQSDTSSTDTSTIFSTAFNLSYTRLMKLLSKSSTKEKAHFNTSDPPVREKITIGKTNWWQTEATQFMRGMMDECTHLKNFSVPFDTNLIIAVCAKDDGYVPRGGCSSLEDIWPGATVKYLDAGHVSAYVLHQKIFRSSIIEAFERAKKKYETNDHRDLEGSKNNLVKPILNEIKLSMS</sequence>
<reference evidence="2" key="1">
    <citation type="submission" date="2022-01" db="EMBL/GenBank/DDBJ databases">
        <authorList>
            <person name="King R."/>
        </authorList>
    </citation>
    <scope>NUCLEOTIDE SEQUENCE</scope>
</reference>
<gene>
    <name evidence="2" type="ORF">CHIRRI_LOCUS12814</name>
</gene>
<evidence type="ECO:0000313" key="3">
    <source>
        <dbReference type="Proteomes" id="UP001153620"/>
    </source>
</evidence>
<dbReference type="Gene3D" id="3.40.50.1820">
    <property type="entry name" value="alpha/beta hydrolase"/>
    <property type="match status" value="1"/>
</dbReference>
<dbReference type="Pfam" id="PF09752">
    <property type="entry name" value="ABHD18"/>
    <property type="match status" value="1"/>
</dbReference>
<dbReference type="EMBL" id="OU895879">
    <property type="protein sequence ID" value="CAG9809997.1"/>
    <property type="molecule type" value="Genomic_DNA"/>
</dbReference>
<evidence type="ECO:0008006" key="4">
    <source>
        <dbReference type="Google" id="ProtNLM"/>
    </source>
</evidence>
<dbReference type="AlphaFoldDB" id="A0A9N9S773"/>
<protein>
    <recommendedName>
        <fullName evidence="4">Protein ABHD18</fullName>
    </recommendedName>
</protein>